<dbReference type="Gramene" id="rna-gnl|WGS:JABURB|Cocit.L3461.1">
    <property type="protein sequence ID" value="cds-KAF7847009.1"/>
    <property type="gene ID" value="gene-BT93_L3461"/>
</dbReference>
<keyword evidence="2" id="KW-1185">Reference proteome</keyword>
<accession>A0A8T0CLV3</accession>
<dbReference type="InterPro" id="IPR023198">
    <property type="entry name" value="PGP-like_dom2"/>
</dbReference>
<dbReference type="PANTHER" id="PTHR42896">
    <property type="entry name" value="XYLULOSE-1,5-BISPHOSPHATE (XUBP) PHOSPHATASE"/>
    <property type="match status" value="1"/>
</dbReference>
<protein>
    <submittedName>
        <fullName evidence="1">Uncharacterized protein</fullName>
    </submittedName>
</protein>
<dbReference type="GO" id="GO:0016787">
    <property type="term" value="F:hydrolase activity"/>
    <property type="evidence" value="ECO:0007669"/>
    <property type="project" value="InterPro"/>
</dbReference>
<sequence>MACMFLPQGLSLPPRPTSLSAFASSSSSSFLNPLSRALPLPRARRSLAARGVAAPVSCALRALIFDCDGVILESEHLHRQAYNDAFAHFGVCCSDQPLNWGLEFYDELQNRIGGGKPKMRWSVYCSKKFAFSIFGIFPETCW</sequence>
<dbReference type="Gene3D" id="1.10.150.240">
    <property type="entry name" value="Putative phosphatase, domain 2"/>
    <property type="match status" value="1"/>
</dbReference>
<dbReference type="Proteomes" id="UP000806378">
    <property type="component" value="Unassembled WGS sequence"/>
</dbReference>
<organism evidence="1 2">
    <name type="scientific">Corymbia citriodora subsp. variegata</name>
    <dbReference type="NCBI Taxonomy" id="360336"/>
    <lineage>
        <taxon>Eukaryota</taxon>
        <taxon>Viridiplantae</taxon>
        <taxon>Streptophyta</taxon>
        <taxon>Embryophyta</taxon>
        <taxon>Tracheophyta</taxon>
        <taxon>Spermatophyta</taxon>
        <taxon>Magnoliopsida</taxon>
        <taxon>eudicotyledons</taxon>
        <taxon>Gunneridae</taxon>
        <taxon>Pentapetalae</taxon>
        <taxon>rosids</taxon>
        <taxon>malvids</taxon>
        <taxon>Myrtales</taxon>
        <taxon>Myrtaceae</taxon>
        <taxon>Myrtoideae</taxon>
        <taxon>Eucalypteae</taxon>
        <taxon>Corymbia</taxon>
    </lineage>
</organism>
<evidence type="ECO:0000313" key="1">
    <source>
        <dbReference type="EMBL" id="KAF7847009.1"/>
    </source>
</evidence>
<dbReference type="SUPFAM" id="SSF56784">
    <property type="entry name" value="HAD-like"/>
    <property type="match status" value="1"/>
</dbReference>
<dbReference type="PANTHER" id="PTHR42896:SF4">
    <property type="entry name" value="OS08G0485900 PROTEIN"/>
    <property type="match status" value="1"/>
</dbReference>
<comment type="caution">
    <text evidence="1">The sequence shown here is derived from an EMBL/GenBank/DDBJ whole genome shotgun (WGS) entry which is preliminary data.</text>
</comment>
<dbReference type="EMBL" id="MU091408">
    <property type="protein sequence ID" value="KAF7847009.1"/>
    <property type="molecule type" value="Genomic_DNA"/>
</dbReference>
<reference evidence="1" key="1">
    <citation type="submission" date="2020-05" db="EMBL/GenBank/DDBJ databases">
        <title>WGS assembly of Corymbia citriodora subspecies variegata.</title>
        <authorList>
            <person name="Barry K."/>
            <person name="Hundley H."/>
            <person name="Shu S."/>
            <person name="Jenkins J."/>
            <person name="Grimwood J."/>
            <person name="Baten A."/>
        </authorList>
    </citation>
    <scope>NUCLEOTIDE SEQUENCE</scope>
    <source>
        <strain evidence="1">CV2-018</strain>
    </source>
</reference>
<dbReference type="OrthoDB" id="40579at2759"/>
<gene>
    <name evidence="1" type="ORF">BT93_L3461</name>
</gene>
<proteinExistence type="predicted"/>
<evidence type="ECO:0000313" key="2">
    <source>
        <dbReference type="Proteomes" id="UP000806378"/>
    </source>
</evidence>
<dbReference type="InterPro" id="IPR044999">
    <property type="entry name" value="CbbY-like"/>
</dbReference>
<dbReference type="InterPro" id="IPR036412">
    <property type="entry name" value="HAD-like_sf"/>
</dbReference>
<name>A0A8T0CLV3_CORYI</name>
<dbReference type="AlphaFoldDB" id="A0A8T0CLV3"/>